<protein>
    <submittedName>
        <fullName evidence="1">Uncharacterized protein</fullName>
    </submittedName>
</protein>
<dbReference type="EMBL" id="CM042057">
    <property type="protein sequence ID" value="KAI3692320.1"/>
    <property type="molecule type" value="Genomic_DNA"/>
</dbReference>
<organism evidence="1 2">
    <name type="scientific">Arctium lappa</name>
    <name type="common">Greater burdock</name>
    <name type="synonym">Lappa major</name>
    <dbReference type="NCBI Taxonomy" id="4217"/>
    <lineage>
        <taxon>Eukaryota</taxon>
        <taxon>Viridiplantae</taxon>
        <taxon>Streptophyta</taxon>
        <taxon>Embryophyta</taxon>
        <taxon>Tracheophyta</taxon>
        <taxon>Spermatophyta</taxon>
        <taxon>Magnoliopsida</taxon>
        <taxon>eudicotyledons</taxon>
        <taxon>Gunneridae</taxon>
        <taxon>Pentapetalae</taxon>
        <taxon>asterids</taxon>
        <taxon>campanulids</taxon>
        <taxon>Asterales</taxon>
        <taxon>Asteraceae</taxon>
        <taxon>Carduoideae</taxon>
        <taxon>Cardueae</taxon>
        <taxon>Arctiinae</taxon>
        <taxon>Arctium</taxon>
    </lineage>
</organism>
<evidence type="ECO:0000313" key="1">
    <source>
        <dbReference type="EMBL" id="KAI3692320.1"/>
    </source>
</evidence>
<evidence type="ECO:0000313" key="2">
    <source>
        <dbReference type="Proteomes" id="UP001055879"/>
    </source>
</evidence>
<keyword evidence="2" id="KW-1185">Reference proteome</keyword>
<sequence length="73" mass="7695">MRVGGAFRLPEGPRDVSGFVKNISEAFKKPKHSGINNPVSINDANIISLGLYGVASAVRYTFGATREGGSNTV</sequence>
<comment type="caution">
    <text evidence="1">The sequence shown here is derived from an EMBL/GenBank/DDBJ whole genome shotgun (WGS) entry which is preliminary data.</text>
</comment>
<gene>
    <name evidence="1" type="ORF">L6452_32134</name>
</gene>
<accession>A0ACB8Z7Z3</accession>
<reference evidence="2" key="1">
    <citation type="journal article" date="2022" name="Mol. Ecol. Resour.">
        <title>The genomes of chicory, endive, great burdock and yacon provide insights into Asteraceae palaeo-polyploidization history and plant inulin production.</title>
        <authorList>
            <person name="Fan W."/>
            <person name="Wang S."/>
            <person name="Wang H."/>
            <person name="Wang A."/>
            <person name="Jiang F."/>
            <person name="Liu H."/>
            <person name="Zhao H."/>
            <person name="Xu D."/>
            <person name="Zhang Y."/>
        </authorList>
    </citation>
    <scope>NUCLEOTIDE SEQUENCE [LARGE SCALE GENOMIC DNA]</scope>
    <source>
        <strain evidence="2">cv. Niubang</strain>
    </source>
</reference>
<reference evidence="1 2" key="2">
    <citation type="journal article" date="2022" name="Mol. Ecol. Resour.">
        <title>The genomes of chicory, endive, great burdock and yacon provide insights into Asteraceae paleo-polyploidization history and plant inulin production.</title>
        <authorList>
            <person name="Fan W."/>
            <person name="Wang S."/>
            <person name="Wang H."/>
            <person name="Wang A."/>
            <person name="Jiang F."/>
            <person name="Liu H."/>
            <person name="Zhao H."/>
            <person name="Xu D."/>
            <person name="Zhang Y."/>
        </authorList>
    </citation>
    <scope>NUCLEOTIDE SEQUENCE [LARGE SCALE GENOMIC DNA]</scope>
    <source>
        <strain evidence="2">cv. Niubang</strain>
    </source>
</reference>
<proteinExistence type="predicted"/>
<dbReference type="Proteomes" id="UP001055879">
    <property type="component" value="Linkage Group LG11"/>
</dbReference>
<name>A0ACB8Z7Z3_ARCLA</name>